<dbReference type="PANTHER" id="PTHR42785">
    <property type="entry name" value="DNA TOPOISOMERASE, TYPE IA, CORE"/>
    <property type="match status" value="1"/>
</dbReference>
<comment type="similarity">
    <text evidence="2">Belongs to the type IA topoisomerase family.</text>
</comment>
<evidence type="ECO:0000256" key="8">
    <source>
        <dbReference type="ARBA" id="ARBA00031985"/>
    </source>
</evidence>
<dbReference type="EMBL" id="BLLL01000017">
    <property type="protein sequence ID" value="GFH63444.1"/>
    <property type="molecule type" value="Genomic_DNA"/>
</dbReference>
<evidence type="ECO:0000259" key="12">
    <source>
        <dbReference type="PROSITE" id="PS52039"/>
    </source>
</evidence>
<evidence type="ECO:0000256" key="9">
    <source>
        <dbReference type="ARBA" id="ARBA00032235"/>
    </source>
</evidence>
<dbReference type="Gene3D" id="2.70.20.10">
    <property type="entry name" value="Topoisomerase I, domain 3"/>
    <property type="match status" value="1"/>
</dbReference>
<evidence type="ECO:0000313" key="14">
    <source>
        <dbReference type="Proteomes" id="UP000505077"/>
    </source>
</evidence>
<proteinExistence type="inferred from homology"/>
<dbReference type="PRINTS" id="PR00417">
    <property type="entry name" value="PRTPISMRASEI"/>
</dbReference>
<dbReference type="PROSITE" id="PS00396">
    <property type="entry name" value="TOPO_IA_1"/>
    <property type="match status" value="1"/>
</dbReference>
<dbReference type="InterPro" id="IPR006171">
    <property type="entry name" value="TOPRIM_dom"/>
</dbReference>
<dbReference type="SMART" id="SM00437">
    <property type="entry name" value="TOP1Ac"/>
    <property type="match status" value="1"/>
</dbReference>
<feature type="non-terminal residue" evidence="13">
    <location>
        <position position="1"/>
    </location>
</feature>
<protein>
    <recommendedName>
        <fullName evidence="3">DNA topoisomerase</fullName>
        <ecNumber evidence="3">5.6.2.1</ecNumber>
    </recommendedName>
    <alternativeName>
        <fullName evidence="10">Omega-protein</fullName>
    </alternativeName>
    <alternativeName>
        <fullName evidence="9">Relaxing enzyme</fullName>
    </alternativeName>
    <alternativeName>
        <fullName evidence="7">Swivelase</fullName>
    </alternativeName>
    <alternativeName>
        <fullName evidence="8">Untwisting enzyme</fullName>
    </alternativeName>
</protein>
<dbReference type="Gene3D" id="1.10.460.10">
    <property type="entry name" value="Topoisomerase I, domain 2"/>
    <property type="match status" value="1"/>
</dbReference>
<evidence type="ECO:0000256" key="7">
    <source>
        <dbReference type="ARBA" id="ARBA00030003"/>
    </source>
</evidence>
<dbReference type="Gene3D" id="3.30.65.10">
    <property type="entry name" value="Bacterial Topoisomerase I, domain 1"/>
    <property type="match status" value="1"/>
</dbReference>
<dbReference type="CDD" id="cd00186">
    <property type="entry name" value="TOP1Ac"/>
    <property type="match status" value="1"/>
</dbReference>
<organism evidence="13 14">
    <name type="scientific">Candidatus Desulfovibrio kirbyi</name>
    <dbReference type="NCBI Taxonomy" id="2696086"/>
    <lineage>
        <taxon>Bacteria</taxon>
        <taxon>Pseudomonadati</taxon>
        <taxon>Thermodesulfobacteriota</taxon>
        <taxon>Desulfovibrionia</taxon>
        <taxon>Desulfovibrionales</taxon>
        <taxon>Desulfovibrionaceae</taxon>
        <taxon>Desulfovibrio</taxon>
    </lineage>
</organism>
<evidence type="ECO:0000256" key="6">
    <source>
        <dbReference type="ARBA" id="ARBA00023235"/>
    </source>
</evidence>
<dbReference type="Gene3D" id="3.40.50.140">
    <property type="match status" value="1"/>
</dbReference>
<dbReference type="InterPro" id="IPR013825">
    <property type="entry name" value="Topo_IA_cen_sub2"/>
</dbReference>
<dbReference type="Gene3D" id="1.10.290.10">
    <property type="entry name" value="Topoisomerase I, domain 4"/>
    <property type="match status" value="1"/>
</dbReference>
<dbReference type="EC" id="5.6.2.1" evidence="3"/>
<feature type="domain" description="Toprim" evidence="11">
    <location>
        <begin position="1"/>
        <end position="31"/>
    </location>
</feature>
<keyword evidence="6 13" id="KW-0413">Isomerase</keyword>
<feature type="domain" description="Topo IA-type catalytic" evidence="12">
    <location>
        <begin position="45"/>
        <end position="466"/>
    </location>
</feature>
<dbReference type="InterPro" id="IPR013824">
    <property type="entry name" value="Topo_IA_cen_sub1"/>
</dbReference>
<dbReference type="InterPro" id="IPR013497">
    <property type="entry name" value="Topo_IA_cen"/>
</dbReference>
<dbReference type="GO" id="GO:0003677">
    <property type="term" value="F:DNA binding"/>
    <property type="evidence" value="ECO:0007669"/>
    <property type="project" value="UniProtKB-KW"/>
</dbReference>
<dbReference type="InterPro" id="IPR013826">
    <property type="entry name" value="Topo_IA_cen_sub3"/>
</dbReference>
<accession>A0A6L2R7F7</accession>
<dbReference type="InterPro" id="IPR023405">
    <property type="entry name" value="Topo_IA_core_domain"/>
</dbReference>
<dbReference type="PROSITE" id="PS52039">
    <property type="entry name" value="TOPO_IA_2"/>
    <property type="match status" value="1"/>
</dbReference>
<dbReference type="GO" id="GO:0006265">
    <property type="term" value="P:DNA topological change"/>
    <property type="evidence" value="ECO:0007669"/>
    <property type="project" value="InterPro"/>
</dbReference>
<evidence type="ECO:0000256" key="3">
    <source>
        <dbReference type="ARBA" id="ARBA00012891"/>
    </source>
</evidence>
<evidence type="ECO:0000256" key="10">
    <source>
        <dbReference type="ARBA" id="ARBA00032877"/>
    </source>
</evidence>
<evidence type="ECO:0000256" key="1">
    <source>
        <dbReference type="ARBA" id="ARBA00000213"/>
    </source>
</evidence>
<dbReference type="AlphaFoldDB" id="A0A6L2R7F7"/>
<dbReference type="SUPFAM" id="SSF56712">
    <property type="entry name" value="Prokaryotic type I DNA topoisomerase"/>
    <property type="match status" value="1"/>
</dbReference>
<evidence type="ECO:0000256" key="2">
    <source>
        <dbReference type="ARBA" id="ARBA00009446"/>
    </source>
</evidence>
<dbReference type="InterPro" id="IPR000380">
    <property type="entry name" value="Topo_IA"/>
</dbReference>
<dbReference type="Proteomes" id="UP000505077">
    <property type="component" value="Unassembled WGS sequence"/>
</dbReference>
<evidence type="ECO:0000256" key="5">
    <source>
        <dbReference type="ARBA" id="ARBA00023125"/>
    </source>
</evidence>
<dbReference type="InterPro" id="IPR003602">
    <property type="entry name" value="Topo_IA_DNA-bd_dom"/>
</dbReference>
<evidence type="ECO:0000259" key="11">
    <source>
        <dbReference type="PROSITE" id="PS50880"/>
    </source>
</evidence>
<dbReference type="GO" id="GO:0003917">
    <property type="term" value="F:DNA topoisomerase type I (single strand cut, ATP-independent) activity"/>
    <property type="evidence" value="ECO:0007669"/>
    <property type="project" value="UniProtKB-EC"/>
</dbReference>
<comment type="catalytic activity">
    <reaction evidence="1">
        <text>ATP-independent breakage of single-stranded DNA, followed by passage and rejoining.</text>
        <dbReference type="EC" id="5.6.2.1"/>
    </reaction>
</comment>
<dbReference type="PANTHER" id="PTHR42785:SF1">
    <property type="entry name" value="DNA TOPOISOMERASE"/>
    <property type="match status" value="1"/>
</dbReference>
<name>A0A6L2R7F7_9BACT</name>
<comment type="caution">
    <text evidence="13">The sequence shown here is derived from an EMBL/GenBank/DDBJ whole genome shotgun (WGS) entry which is preliminary data.</text>
</comment>
<reference evidence="13 14" key="1">
    <citation type="journal article" date="2020" name="ISME J.">
        <title>Parallel Reductive Genome Evolution in Desulfovibrio Ectosymbionts Independently Acquired by Trichonympha Protists in the Termite Gut.</title>
        <authorList>
            <person name="Takeuchi M."/>
            <person name="Kuwahara H."/>
            <person name="Murakami T."/>
            <person name="Takahashi K."/>
            <person name="Kajitani R."/>
            <person name="Toyoda A."/>
            <person name="Itoh T."/>
            <person name="Ohkuma M."/>
            <person name="Hongoh Y."/>
        </authorList>
    </citation>
    <scope>NUCLEOTIDE SEQUENCE [LARGE SCALE GENOMIC DNA]</scope>
    <source>
        <strain evidence="13">ZnDsv-02</strain>
    </source>
</reference>
<keyword evidence="5" id="KW-0238">DNA-binding</keyword>
<dbReference type="SMART" id="SM00436">
    <property type="entry name" value="TOP1Bc"/>
    <property type="match status" value="1"/>
</dbReference>
<evidence type="ECO:0000313" key="13">
    <source>
        <dbReference type="EMBL" id="GFH63444.1"/>
    </source>
</evidence>
<evidence type="ECO:0000256" key="4">
    <source>
        <dbReference type="ARBA" id="ARBA00023029"/>
    </source>
</evidence>
<dbReference type="InterPro" id="IPR023406">
    <property type="entry name" value="Topo_IA_AS"/>
</dbReference>
<keyword evidence="4" id="KW-0799">Topoisomerase</keyword>
<dbReference type="InterPro" id="IPR003601">
    <property type="entry name" value="Topo_IA_2"/>
</dbReference>
<gene>
    <name evidence="13" type="primary">topA</name>
    <name evidence="13" type="ORF">ZNDK_1215</name>
</gene>
<dbReference type="PROSITE" id="PS50880">
    <property type="entry name" value="TOPRIM"/>
    <property type="match status" value="1"/>
</dbReference>
<dbReference type="Pfam" id="PF01131">
    <property type="entry name" value="Topoisom_bac"/>
    <property type="match status" value="1"/>
</dbReference>
<sequence>PDREGEAIAWHLQEALKLKNAQRVTYTEITDQAVRAALNTPRSMDMALVKAQEGRRVLDRLVGYLVSGPLSQVAGEKLSAGRVQSPAARLVVERERAIRDFCSTTHYGAELTFGKMDHITDGWKAVWNPKPWLADGEDYLKDKTLATKAAALRSLEVLDCAESESRTAPPPPFTTSSLQQAASNALKFTPKRTMELAQRLYELGAITYMRTDSPNLSQEAVTAFRAYCEGQGWPVVETPRVWKSKAGAQEAHEAIRPTHCEIEEAGETEEEKALYRLIRLRSLACQLEDAVYAVRLLRLGAELDGRQAVFEAKGRALLSSGWKTLLQEDQTEETETAPDNPVPAIKAGSAVTALDGAVLTHKTKPLPRFTEAGLVRELEKQGIGRPSTYAAILDTITKRGYVKTDKRFLVPTPLGEKLADIVSKNFSFADFGFTRDMEQELDAIAEGKADYKTIVSKAHDKLQDELSAFHKATGKVCPACGKPMFRHKGKGKNGKAYDFWGCSGWPECRETLHE</sequence>